<protein>
    <submittedName>
        <fullName evidence="2">Uncharacterized protein</fullName>
    </submittedName>
</protein>
<keyword evidence="1" id="KW-1133">Transmembrane helix</keyword>
<keyword evidence="1" id="KW-0812">Transmembrane</keyword>
<organism evidence="2 3">
    <name type="scientific">Mycobacterium pinniadriaticum</name>
    <dbReference type="NCBI Taxonomy" id="2994102"/>
    <lineage>
        <taxon>Bacteria</taxon>
        <taxon>Bacillati</taxon>
        <taxon>Actinomycetota</taxon>
        <taxon>Actinomycetes</taxon>
        <taxon>Mycobacteriales</taxon>
        <taxon>Mycobacteriaceae</taxon>
        <taxon>Mycobacterium</taxon>
    </lineage>
</organism>
<sequence>MRIVVVMALAGLIALLVAILTDNAFVAVGVVVLAGIGILLLLRDWRADRRPTVPAAPVDDDAPDPGPVDPVMLPEMFAPDISADGRGPSADARTD</sequence>
<accession>A0ABT3S809</accession>
<keyword evidence="3" id="KW-1185">Reference proteome</keyword>
<name>A0ABT3S809_9MYCO</name>
<gene>
    <name evidence="2" type="ORF">ORI27_02930</name>
</gene>
<evidence type="ECO:0000313" key="3">
    <source>
        <dbReference type="Proteomes" id="UP001300745"/>
    </source>
</evidence>
<evidence type="ECO:0000313" key="2">
    <source>
        <dbReference type="EMBL" id="MCX2935640.1"/>
    </source>
</evidence>
<dbReference type="RefSeq" id="WP_265995015.1">
    <property type="nucleotide sequence ID" value="NZ_JAPJDN010000002.1"/>
</dbReference>
<feature type="transmembrane region" description="Helical" evidence="1">
    <location>
        <begin position="24"/>
        <end position="42"/>
    </location>
</feature>
<evidence type="ECO:0000256" key="1">
    <source>
        <dbReference type="SAM" id="Phobius"/>
    </source>
</evidence>
<comment type="caution">
    <text evidence="2">The sequence shown here is derived from an EMBL/GenBank/DDBJ whole genome shotgun (WGS) entry which is preliminary data.</text>
</comment>
<proteinExistence type="predicted"/>
<keyword evidence="1" id="KW-0472">Membrane</keyword>
<dbReference type="EMBL" id="JAPJDO010000002">
    <property type="protein sequence ID" value="MCX2935640.1"/>
    <property type="molecule type" value="Genomic_DNA"/>
</dbReference>
<dbReference type="Proteomes" id="UP001300745">
    <property type="component" value="Unassembled WGS sequence"/>
</dbReference>
<reference evidence="2 3" key="1">
    <citation type="submission" date="2022-11" db="EMBL/GenBank/DDBJ databases">
        <title>Mycobacterium sp. nov.</title>
        <authorList>
            <person name="Papic B."/>
            <person name="Spicic S."/>
            <person name="Duvnjak S."/>
        </authorList>
    </citation>
    <scope>NUCLEOTIDE SEQUENCE [LARGE SCALE GENOMIC DNA]</scope>
    <source>
        <strain evidence="2 3">CVI_P4</strain>
    </source>
</reference>